<name>A0A1Y2CNB2_9FUNG</name>
<keyword evidence="2 5" id="KW-0378">Hydrolase</keyword>
<organism evidence="5 6">
    <name type="scientific">Rhizoclosmatium globosum</name>
    <dbReference type="NCBI Taxonomy" id="329046"/>
    <lineage>
        <taxon>Eukaryota</taxon>
        <taxon>Fungi</taxon>
        <taxon>Fungi incertae sedis</taxon>
        <taxon>Chytridiomycota</taxon>
        <taxon>Chytridiomycota incertae sedis</taxon>
        <taxon>Chytridiomycetes</taxon>
        <taxon>Chytridiales</taxon>
        <taxon>Chytriomycetaceae</taxon>
        <taxon>Rhizoclosmatium</taxon>
    </lineage>
</organism>
<evidence type="ECO:0000256" key="3">
    <source>
        <dbReference type="ARBA" id="ARBA00032829"/>
    </source>
</evidence>
<dbReference type="Gene3D" id="3.40.50.1820">
    <property type="entry name" value="alpha/beta hydrolase"/>
    <property type="match status" value="1"/>
</dbReference>
<dbReference type="Pfam" id="PF00326">
    <property type="entry name" value="Peptidase_S9"/>
    <property type="match status" value="1"/>
</dbReference>
<evidence type="ECO:0000256" key="2">
    <source>
        <dbReference type="ARBA" id="ARBA00022801"/>
    </source>
</evidence>
<gene>
    <name evidence="5" type="ORF">BCR33DRAFT_847894</name>
</gene>
<sequence length="514" mass="57669">MGLLPPRSLLSGNPQYDDVQVNCDGSRIAFKQYKAKDLVDICVIEAASAEDLASAKRITDCDTKKRISDFIWTAHPNVLVFTLNAAFNSGTEIWALDTITLKETLLTPTRGSLNSTQSHWISLSHPNQIIIASNKRKKTCRDLYLVDIWSGEWKLLVEFDEGFTDVHVDLERGFGIVVQASQVHRFEFAVNVDMSSSTQNTSVTQTNTSAKTFLFETLTLSDESIFEVLGYDAESSSVLMLSNDQTKMTAFYAFNINSKEKKLLGYDDKSDITGILRDSATSQLLAFQSEPIFRTYTTLLPSASNELTTIQNSVGEHSEFTVHSQTRNGKMWILRVAGFDSPISYWIYNRQTSHIYQFLSTRPGLLEYQLGTTTTRTITTRDGFSMTVYITVPPGMNGIDGNVREPLPAVLEAHGGPHYRPRYGFSSRRHLFATRGYIVILPMFRGTPGFGKKWFTNGSGYSTWLNIQNDIIDSVKWSIEQGLVIKEKIAFYGESFGGYSALYALTKTPESRQT</sequence>
<dbReference type="Proteomes" id="UP000193642">
    <property type="component" value="Unassembled WGS sequence"/>
</dbReference>
<dbReference type="InterPro" id="IPR029058">
    <property type="entry name" value="AB_hydrolase_fold"/>
</dbReference>
<reference evidence="5 6" key="1">
    <citation type="submission" date="2016-07" db="EMBL/GenBank/DDBJ databases">
        <title>Pervasive Adenine N6-methylation of Active Genes in Fungi.</title>
        <authorList>
            <consortium name="DOE Joint Genome Institute"/>
            <person name="Mondo S.J."/>
            <person name="Dannebaum R.O."/>
            <person name="Kuo R.C."/>
            <person name="Labutti K."/>
            <person name="Haridas S."/>
            <person name="Kuo A."/>
            <person name="Salamov A."/>
            <person name="Ahrendt S.R."/>
            <person name="Lipzen A."/>
            <person name="Sullivan W."/>
            <person name="Andreopoulos W.B."/>
            <person name="Clum A."/>
            <person name="Lindquist E."/>
            <person name="Daum C."/>
            <person name="Ramamoorthy G.K."/>
            <person name="Gryganskyi A."/>
            <person name="Culley D."/>
            <person name="Magnuson J.K."/>
            <person name="James T.Y."/>
            <person name="O'Malley M.A."/>
            <person name="Stajich J.E."/>
            <person name="Spatafora J.W."/>
            <person name="Visel A."/>
            <person name="Grigoriev I.V."/>
        </authorList>
    </citation>
    <scope>NUCLEOTIDE SEQUENCE [LARGE SCALE GENOMIC DNA]</scope>
    <source>
        <strain evidence="5 6">JEL800</strain>
    </source>
</reference>
<evidence type="ECO:0000313" key="5">
    <source>
        <dbReference type="EMBL" id="ORY48493.1"/>
    </source>
</evidence>
<dbReference type="SUPFAM" id="SSF82171">
    <property type="entry name" value="DPP6 N-terminal domain-like"/>
    <property type="match status" value="1"/>
</dbReference>
<comment type="similarity">
    <text evidence="1">Belongs to the peptidase S9C family.</text>
</comment>
<keyword evidence="6" id="KW-1185">Reference proteome</keyword>
<dbReference type="PANTHER" id="PTHR42776:SF27">
    <property type="entry name" value="DIPEPTIDYL PEPTIDASE FAMILY MEMBER 6"/>
    <property type="match status" value="1"/>
</dbReference>
<dbReference type="GO" id="GO:0004252">
    <property type="term" value="F:serine-type endopeptidase activity"/>
    <property type="evidence" value="ECO:0007669"/>
    <property type="project" value="TreeGrafter"/>
</dbReference>
<evidence type="ECO:0000259" key="4">
    <source>
        <dbReference type="Pfam" id="PF00326"/>
    </source>
</evidence>
<dbReference type="PANTHER" id="PTHR42776">
    <property type="entry name" value="SERINE PEPTIDASE S9 FAMILY MEMBER"/>
    <property type="match status" value="1"/>
</dbReference>
<dbReference type="GO" id="GO:0006508">
    <property type="term" value="P:proteolysis"/>
    <property type="evidence" value="ECO:0007669"/>
    <property type="project" value="InterPro"/>
</dbReference>
<protein>
    <recommendedName>
        <fullName evidence="3">Dipeptidyl-peptidase V</fullName>
    </recommendedName>
</protein>
<dbReference type="EMBL" id="MCGO01000011">
    <property type="protein sequence ID" value="ORY48493.1"/>
    <property type="molecule type" value="Genomic_DNA"/>
</dbReference>
<dbReference type="InterPro" id="IPR001375">
    <property type="entry name" value="Peptidase_S9_cat"/>
</dbReference>
<proteinExistence type="inferred from homology"/>
<accession>A0A1Y2CNB2</accession>
<evidence type="ECO:0000256" key="1">
    <source>
        <dbReference type="ARBA" id="ARBA00010040"/>
    </source>
</evidence>
<dbReference type="SUPFAM" id="SSF53474">
    <property type="entry name" value="alpha/beta-Hydrolases"/>
    <property type="match status" value="1"/>
</dbReference>
<evidence type="ECO:0000313" key="6">
    <source>
        <dbReference type="Proteomes" id="UP000193642"/>
    </source>
</evidence>
<dbReference type="OrthoDB" id="416344at2759"/>
<dbReference type="STRING" id="329046.A0A1Y2CNB2"/>
<comment type="caution">
    <text evidence="5">The sequence shown here is derived from an EMBL/GenBank/DDBJ whole genome shotgun (WGS) entry which is preliminary data.</text>
</comment>
<dbReference type="AlphaFoldDB" id="A0A1Y2CNB2"/>
<feature type="domain" description="Peptidase S9 prolyl oligopeptidase catalytic" evidence="4">
    <location>
        <begin position="424"/>
        <end position="510"/>
    </location>
</feature>